<comment type="caution">
    <text evidence="1">The sequence shown here is derived from an EMBL/GenBank/DDBJ whole genome shotgun (WGS) entry which is preliminary data.</text>
</comment>
<dbReference type="EMBL" id="JACVHL010000002">
    <property type="protein sequence ID" value="MCC3803735.1"/>
    <property type="molecule type" value="Genomic_DNA"/>
</dbReference>
<gene>
    <name evidence="1" type="ORF">IB292_01675</name>
</gene>
<name>A0A9Q3U9M5_VIBPH</name>
<dbReference type="AlphaFoldDB" id="A0A9Q3U9M5"/>
<protein>
    <submittedName>
        <fullName evidence="1">Uncharacterized protein</fullName>
    </submittedName>
</protein>
<proteinExistence type="predicted"/>
<reference evidence="1" key="1">
    <citation type="submission" date="2020-09" db="EMBL/GenBank/DDBJ databases">
        <title>Genome sequence of Vibrio parahaemolyticus isolates.</title>
        <authorList>
            <person name="Hammerl J.A."/>
            <person name="Strauch E."/>
        </authorList>
    </citation>
    <scope>NUCLEOTIDE SEQUENCE</scope>
    <source>
        <strain evidence="1">17-VB00146</strain>
    </source>
</reference>
<evidence type="ECO:0000313" key="1">
    <source>
        <dbReference type="EMBL" id="MCC3803735.1"/>
    </source>
</evidence>
<accession>A0A9Q3U9M5</accession>
<dbReference type="Proteomes" id="UP000726777">
    <property type="component" value="Unassembled WGS sequence"/>
</dbReference>
<dbReference type="RefSeq" id="WP_228085388.1">
    <property type="nucleotide sequence ID" value="NZ_JACVHL010000002.1"/>
</dbReference>
<evidence type="ECO:0000313" key="2">
    <source>
        <dbReference type="Proteomes" id="UP000726777"/>
    </source>
</evidence>
<organism evidence="1 2">
    <name type="scientific">Vibrio parahaemolyticus</name>
    <dbReference type="NCBI Taxonomy" id="670"/>
    <lineage>
        <taxon>Bacteria</taxon>
        <taxon>Pseudomonadati</taxon>
        <taxon>Pseudomonadota</taxon>
        <taxon>Gammaproteobacteria</taxon>
        <taxon>Vibrionales</taxon>
        <taxon>Vibrionaceae</taxon>
        <taxon>Vibrio</taxon>
    </lineage>
</organism>
<sequence length="151" mass="17543">MATYYTDDGEVYSYTIGEPCWRDCKGNPINELQPDNLPVPPLYNEDGSSRYAGYFKCMIRHVETKLQCELNLHSVDQVISKCYSLYPGIDITLEQRDQMMTTLNISQEDADWLAEFIPYAINDGFELHGNSIEIDAYEEDVKPRHFDWKLL</sequence>